<evidence type="ECO:0000313" key="3">
    <source>
        <dbReference type="EMBL" id="AQZ52500.1"/>
    </source>
</evidence>
<feature type="domain" description="YhaN AAA" evidence="2">
    <location>
        <begin position="1"/>
        <end position="208"/>
    </location>
</feature>
<dbReference type="eggNOG" id="COG4717">
    <property type="taxonomic scope" value="Bacteria"/>
</dbReference>
<dbReference type="EMBL" id="CP020330">
    <property type="protein sequence ID" value="AQZ52500.1"/>
    <property type="molecule type" value="Genomic_DNA"/>
</dbReference>
<dbReference type="RefSeq" id="WP_018064178.1">
    <property type="nucleotide sequence ID" value="NZ_AQWH01000006.1"/>
</dbReference>
<keyword evidence="1" id="KW-0175">Coiled coil</keyword>
<evidence type="ECO:0000259" key="2">
    <source>
        <dbReference type="Pfam" id="PF13514"/>
    </source>
</evidence>
<dbReference type="InterPro" id="IPR027417">
    <property type="entry name" value="P-loop_NTPase"/>
</dbReference>
<name>A0A1U9Z4E4_9HYPH</name>
<dbReference type="STRING" id="1122214.Mame_03188"/>
<feature type="coiled-coil region" evidence="1">
    <location>
        <begin position="926"/>
        <end position="960"/>
    </location>
</feature>
<dbReference type="Gene3D" id="3.40.50.300">
    <property type="entry name" value="P-loop containing nucleotide triphosphate hydrolases"/>
    <property type="match status" value="2"/>
</dbReference>
<dbReference type="AlphaFoldDB" id="A0A1U9Z4E4"/>
<evidence type="ECO:0000313" key="4">
    <source>
        <dbReference type="Proteomes" id="UP000191135"/>
    </source>
</evidence>
<dbReference type="Proteomes" id="UP000191135">
    <property type="component" value="Chromosome"/>
</dbReference>
<sequence length="1142" mass="124403">MRFLSLDLIRYGHFTDRTVTFRPDAALHIVYGPNEAGKSSALAAFSDLLFGFPDRNVGYDFLHPARDLRLGATLRAHGGTELAFRRRKGRSNTLLDAETEAALNDDALAGFVGSLDRAVFERAFGLDSARLRAGADEMLADGGEIGQMLFSAASGLTGLRAASEALAAEADGIYAPRKSQTRSFYQALERYDEARKAERDSQLNASDWTALLKEEREIAQDFAMVEQRQLQRARRIGELERLQRLRGLLGEIDGHSAALAEFADIEAIEDRIGEELGELEARRARLAEQIEAKETRQAAGQRELEALVVDDALLARHAEIAWLQRESGLYEQALESLPRRRHELRDVEARLRSAAVQLGFDSLESMEKSFPNSLLRSEFQAIVEQSKEQDRAIRSAENALSENRETLARLEQQHGETHLRDPAPLRKSYEALREDLTGIKEAETLETEITGKERVLLEQAAGLRPAVNDILGLQAGDLPAEAALKTACDDIASAESALAACDSALAKAEEECARLEGLLAEDREAGPVPTRAAIDAARAERDRLFEALDGEDSAYRDAVRAADRLADNALDDAERVARHADNLRRLDREIAQRQQGAEKREAALLSLQKAQADFEALFAGLDFTPVAPGAMIEWRRRVEALLEARTALHALKDRKTVLDRNNAALRGALERLANDLGTDASLPLGALARDVGTALDRLGERWTEAREHAGALKAARQAAEKGAEQLDRLRVGEKALGERFAASLESVGLPGETGLAGAEAALALWADLPSLFADRTRLVQEAEADSKRVAAFDAAALQLAEAVAADIAGEPASRIVHALAERAADHATRAAQRATLTESAERLRTELATDTGAREEIDGRMAAIAATLPEGVAIDGLSARLRQRAASRQALAEARQRFSGISDGASVEEIRTLAETLDEVDCRQELAHLKADAGEDAAEIEALRERRMALRHRKQALETGPGSETAAFDRASAEAEAQALAREWVVLKLAGRLLDGALERYRESRSDPILAAAGRHFRTLTRNGFEGLSQAYGEQDALVLSAVRTGGDAIRVEGLSDGTRDQLYLALRLAFLEDYASRNEPAPLIVDDIFQTFDDARSAAGLNALAGLAGLQTILFTHESSMVEIARRELGESADIITLERS</sequence>
<dbReference type="SUPFAM" id="SSF52540">
    <property type="entry name" value="P-loop containing nucleoside triphosphate hydrolases"/>
    <property type="match status" value="1"/>
</dbReference>
<gene>
    <name evidence="3" type="ORF">Mame_03188</name>
</gene>
<protein>
    <recommendedName>
        <fullName evidence="2">YhaN AAA domain-containing protein</fullName>
    </recommendedName>
</protein>
<organism evidence="3 4">
    <name type="scientific">Martelella mediterranea DSM 17316</name>
    <dbReference type="NCBI Taxonomy" id="1122214"/>
    <lineage>
        <taxon>Bacteria</taxon>
        <taxon>Pseudomonadati</taxon>
        <taxon>Pseudomonadota</taxon>
        <taxon>Alphaproteobacteria</taxon>
        <taxon>Hyphomicrobiales</taxon>
        <taxon>Aurantimonadaceae</taxon>
        <taxon>Martelella</taxon>
    </lineage>
</organism>
<reference evidence="3 4" key="1">
    <citation type="submission" date="2017-03" db="EMBL/GenBank/DDBJ databases">
        <title>Foreign affairs: Plasmid Transfer between Roseobacters and Rhizobia.</title>
        <authorList>
            <person name="Bartling P."/>
            <person name="Bunk B."/>
            <person name="Overmann J."/>
            <person name="Brinkmann H."/>
            <person name="Petersen J."/>
        </authorList>
    </citation>
    <scope>NUCLEOTIDE SEQUENCE [LARGE SCALE GENOMIC DNA]</scope>
    <source>
        <strain evidence="3 4">MACL11</strain>
    </source>
</reference>
<dbReference type="OrthoDB" id="9764467at2"/>
<dbReference type="KEGG" id="mmed:Mame_03188"/>
<accession>A0A1U9Z4E4</accession>
<proteinExistence type="predicted"/>
<dbReference type="PANTHER" id="PTHR41259:SF1">
    <property type="entry name" value="DOUBLE-STRAND BREAK REPAIR RAD50 ATPASE, PUTATIVE-RELATED"/>
    <property type="match status" value="1"/>
</dbReference>
<feature type="coiled-coil region" evidence="1">
    <location>
        <begin position="269"/>
        <end position="296"/>
    </location>
</feature>
<evidence type="ECO:0000256" key="1">
    <source>
        <dbReference type="SAM" id="Coils"/>
    </source>
</evidence>
<feature type="coiled-coil region" evidence="1">
    <location>
        <begin position="491"/>
        <end position="525"/>
    </location>
</feature>
<keyword evidence="4" id="KW-1185">Reference proteome</keyword>
<dbReference type="Pfam" id="PF13514">
    <property type="entry name" value="AAA_27"/>
    <property type="match status" value="1"/>
</dbReference>
<dbReference type="InterPro" id="IPR038734">
    <property type="entry name" value="YhaN_AAA"/>
</dbReference>
<dbReference type="PANTHER" id="PTHR41259">
    <property type="entry name" value="DOUBLE-STRAND BREAK REPAIR RAD50 ATPASE, PUTATIVE-RELATED"/>
    <property type="match status" value="1"/>
</dbReference>